<comment type="caution">
    <text evidence="1">The sequence shown here is derived from an EMBL/GenBank/DDBJ whole genome shotgun (WGS) entry which is preliminary data.</text>
</comment>
<evidence type="ECO:0000313" key="2">
    <source>
        <dbReference type="Proteomes" id="UP001628193"/>
    </source>
</evidence>
<protein>
    <submittedName>
        <fullName evidence="1">Uncharacterized protein</fullName>
    </submittedName>
</protein>
<evidence type="ECO:0000313" key="1">
    <source>
        <dbReference type="EMBL" id="GAB0058638.1"/>
    </source>
</evidence>
<dbReference type="Proteomes" id="UP001628193">
    <property type="component" value="Unassembled WGS sequence"/>
</dbReference>
<name>A0ABQ0CCL6_9PROT</name>
<gene>
    <name evidence="1" type="ORF">SIID45300_02991</name>
</gene>
<accession>A0ABQ0CCL6</accession>
<dbReference type="EMBL" id="BAAFGK010000005">
    <property type="protein sequence ID" value="GAB0058638.1"/>
    <property type="molecule type" value="Genomic_DNA"/>
</dbReference>
<reference evidence="1 2" key="1">
    <citation type="submission" date="2024-05" db="EMBL/GenBank/DDBJ databases">
        <authorList>
            <consortium name="Candidatus Magnetaquicoccaceae bacterium FCR-1 genome sequencing consortium"/>
            <person name="Shimoshige H."/>
            <person name="Shimamura S."/>
            <person name="Taoka A."/>
            <person name="Kobayashi H."/>
            <person name="Maekawa T."/>
        </authorList>
    </citation>
    <scope>NUCLEOTIDE SEQUENCE [LARGE SCALE GENOMIC DNA]</scope>
    <source>
        <strain evidence="1 2">FCR-1</strain>
    </source>
</reference>
<reference evidence="1 2" key="2">
    <citation type="submission" date="2024-09" db="EMBL/GenBank/DDBJ databases">
        <title>Draft genome sequence of Candidatus Magnetaquicoccaceae bacterium FCR-1.</title>
        <authorList>
            <person name="Shimoshige H."/>
            <person name="Shimamura S."/>
            <person name="Taoka A."/>
            <person name="Kobayashi H."/>
            <person name="Maekawa T."/>
        </authorList>
    </citation>
    <scope>NUCLEOTIDE SEQUENCE [LARGE SCALE GENOMIC DNA]</scope>
    <source>
        <strain evidence="1 2">FCR-1</strain>
    </source>
</reference>
<organism evidence="1 2">
    <name type="scientific">Candidatus Magnetaquiglobus chichijimensis</name>
    <dbReference type="NCBI Taxonomy" id="3141448"/>
    <lineage>
        <taxon>Bacteria</taxon>
        <taxon>Pseudomonadati</taxon>
        <taxon>Pseudomonadota</taxon>
        <taxon>Magnetococcia</taxon>
        <taxon>Magnetococcales</taxon>
        <taxon>Candidatus Magnetaquicoccaceae</taxon>
        <taxon>Candidatus Magnetaquiglobus</taxon>
    </lineage>
</organism>
<proteinExistence type="predicted"/>
<keyword evidence="2" id="KW-1185">Reference proteome</keyword>
<sequence>MAYREERAKSNVTNVKVAGRCPAPAGGDNRPPSPVVTGACFHRRSLFPPPEPVSPVPTAPSHHYSLRHGIIGTEEIEFFGEPSINLSE</sequence>